<dbReference type="PROSITE" id="PS50088">
    <property type="entry name" value="ANK_REPEAT"/>
    <property type="match status" value="3"/>
</dbReference>
<dbReference type="OrthoDB" id="2245989at2759"/>
<gene>
    <name evidence="3" type="ORF">FOYG_10501</name>
</gene>
<evidence type="ECO:0000256" key="2">
    <source>
        <dbReference type="SAM" id="MobiDB-lite"/>
    </source>
</evidence>
<dbReference type="HOGENOM" id="CLU_466945_0_0_1"/>
<dbReference type="Pfam" id="PF12796">
    <property type="entry name" value="Ank_2"/>
    <property type="match status" value="1"/>
</dbReference>
<accession>W9I9V9</accession>
<dbReference type="InterPro" id="IPR036770">
    <property type="entry name" value="Ankyrin_rpt-contain_sf"/>
</dbReference>
<dbReference type="AlphaFoldDB" id="W9I9V9"/>
<keyword evidence="1" id="KW-0040">ANK repeat</keyword>
<evidence type="ECO:0000313" key="3">
    <source>
        <dbReference type="EMBL" id="EWY89699.1"/>
    </source>
</evidence>
<feature type="region of interest" description="Disordered" evidence="2">
    <location>
        <begin position="63"/>
        <end position="100"/>
    </location>
</feature>
<dbReference type="PANTHER" id="PTHR38116:SF1">
    <property type="entry name" value="BZIP DOMAIN-CONTAINING PROTEIN"/>
    <property type="match status" value="1"/>
</dbReference>
<evidence type="ECO:0000313" key="4">
    <source>
        <dbReference type="Proteomes" id="UP000030753"/>
    </source>
</evidence>
<dbReference type="SUPFAM" id="SSF48403">
    <property type="entry name" value="Ankyrin repeat"/>
    <property type="match status" value="1"/>
</dbReference>
<protein>
    <submittedName>
        <fullName evidence="3">Uncharacterized protein</fullName>
    </submittedName>
</protein>
<feature type="repeat" description="ANK" evidence="1">
    <location>
        <begin position="499"/>
        <end position="532"/>
    </location>
</feature>
<dbReference type="InterPro" id="IPR021833">
    <property type="entry name" value="DUF3425"/>
</dbReference>
<organism evidence="3 4">
    <name type="scientific">Fusarium oxysporum NRRL 32931</name>
    <dbReference type="NCBI Taxonomy" id="660029"/>
    <lineage>
        <taxon>Eukaryota</taxon>
        <taxon>Fungi</taxon>
        <taxon>Dikarya</taxon>
        <taxon>Ascomycota</taxon>
        <taxon>Pezizomycotina</taxon>
        <taxon>Sordariomycetes</taxon>
        <taxon>Hypocreomycetidae</taxon>
        <taxon>Hypocreales</taxon>
        <taxon>Nectriaceae</taxon>
        <taxon>Fusarium</taxon>
        <taxon>Fusarium oxysporum species complex</taxon>
    </lineage>
</organism>
<dbReference type="Gene3D" id="1.25.40.20">
    <property type="entry name" value="Ankyrin repeat-containing domain"/>
    <property type="match status" value="1"/>
</dbReference>
<evidence type="ECO:0000256" key="1">
    <source>
        <dbReference type="PROSITE-ProRule" id="PRU00023"/>
    </source>
</evidence>
<sequence>MTESSPQQNNTAMKYPINVDAVPLIKLSDMAQRREIRTASEDWTGITSSAERRKLQNRLNQRAYERRKASRRSASLHLKQGSRPRYVSMATTDTPDAPEPPSALQYLNLIKPPAGFKPRSGCLLLRPDAQGAIREFVKKAYEDYVLGCPQPWCLSTLIQVNVFNALVQNGIALGFSDLWQRKGVMSPFSIIGPVQSCDSYPLNLQPTALQRTVPHHPWIDLFPIPQMRDNILLSLRHLDMDELCGDLLDVKPGLDGKPSLIVWGDPWDLRGWEATPLFLQKWGFLPVPTWPSEMPVPELLADAFSKESFPENQGFSVRNGSCILYHAAMAADAGYSMTMPMAVEALNAWKIYRQDEDGKPLQLVEVVQGCRGLIIWGENDRSFRIRSPLLGDYLKRTFGSHRDSSVWGWPKLFRPEAFVQDFRQLSSRRGSIESYQQAAEANPFENETSYDELEEYHEHWRCFTTGYSPLHLAAHLSPPAYLINVLAVFGEDLEARDCLGRTALHLAAETEGDVSILESLVEAGANVFAKDDDAGDTPLINAVIHGGPASVKFLLGNGAEINVAVYLQELGIDVLAADESDAED</sequence>
<dbReference type="CDD" id="cd14688">
    <property type="entry name" value="bZIP_YAP"/>
    <property type="match status" value="1"/>
</dbReference>
<proteinExistence type="predicted"/>
<dbReference type="SMART" id="SM00248">
    <property type="entry name" value="ANK"/>
    <property type="match status" value="3"/>
</dbReference>
<dbReference type="PROSITE" id="PS50297">
    <property type="entry name" value="ANK_REP_REGION"/>
    <property type="match status" value="3"/>
</dbReference>
<feature type="repeat" description="ANK" evidence="1">
    <location>
        <begin position="534"/>
        <end position="566"/>
    </location>
</feature>
<dbReference type="InterPro" id="IPR002110">
    <property type="entry name" value="Ankyrin_rpt"/>
</dbReference>
<dbReference type="PANTHER" id="PTHR38116">
    <property type="entry name" value="CHROMOSOME 7, WHOLE GENOME SHOTGUN SEQUENCE"/>
    <property type="match status" value="1"/>
</dbReference>
<reference evidence="3 4" key="1">
    <citation type="submission" date="2011-06" db="EMBL/GenBank/DDBJ databases">
        <title>The Genome Sequence of Fusarium oxysporum FOSC 3-a.</title>
        <authorList>
            <consortium name="The Broad Institute Genome Sequencing Platform"/>
            <person name="Ma L.-J."/>
            <person name="Gale L.R."/>
            <person name="Schwartz D.C."/>
            <person name="Zhou S."/>
            <person name="Corby-Kistler H."/>
            <person name="Young S.K."/>
            <person name="Zeng Q."/>
            <person name="Gargeya S."/>
            <person name="Fitzgerald M."/>
            <person name="Haas B."/>
            <person name="Abouelleil A."/>
            <person name="Alvarado L."/>
            <person name="Arachchi H.M."/>
            <person name="Berlin A."/>
            <person name="Brown A."/>
            <person name="Chapman S.B."/>
            <person name="Chen Z."/>
            <person name="Dunbar C."/>
            <person name="Freedman E."/>
            <person name="Gearin G."/>
            <person name="Gellesch M."/>
            <person name="Goldberg J."/>
            <person name="Griggs A."/>
            <person name="Gujja S."/>
            <person name="Heiman D."/>
            <person name="Howarth C."/>
            <person name="Larson L."/>
            <person name="Lui A."/>
            <person name="MacDonald P.J.P."/>
            <person name="Mehta T."/>
            <person name="Montmayeur A."/>
            <person name="Murphy C."/>
            <person name="Neiman D."/>
            <person name="Pearson M."/>
            <person name="Priest M."/>
            <person name="Roberts A."/>
            <person name="Saif S."/>
            <person name="Shea T."/>
            <person name="Shenoy N."/>
            <person name="Sisk P."/>
            <person name="Stolte C."/>
            <person name="Sykes S."/>
            <person name="Wortman J."/>
            <person name="Nusbaum C."/>
            <person name="Birren B."/>
        </authorList>
    </citation>
    <scope>NUCLEOTIDE SEQUENCE [LARGE SCALE GENOMIC DNA]</scope>
    <source>
        <strain evidence="4">FOSC 3-a</strain>
    </source>
</reference>
<dbReference type="Pfam" id="PF11905">
    <property type="entry name" value="DUF3425"/>
    <property type="match status" value="1"/>
</dbReference>
<feature type="repeat" description="ANK" evidence="1">
    <location>
        <begin position="465"/>
        <end position="498"/>
    </location>
</feature>
<name>W9I9V9_FUSOX</name>
<dbReference type="EMBL" id="JH717844">
    <property type="protein sequence ID" value="EWY89699.1"/>
    <property type="molecule type" value="Genomic_DNA"/>
</dbReference>
<dbReference type="Proteomes" id="UP000030753">
    <property type="component" value="Unassembled WGS sequence"/>
</dbReference>